<evidence type="ECO:0000313" key="11">
    <source>
        <dbReference type="EMBL" id="KII74348.1"/>
    </source>
</evidence>
<evidence type="ECO:0000256" key="8">
    <source>
        <dbReference type="ARBA" id="ARBA00047344"/>
    </source>
</evidence>
<dbReference type="InterPro" id="IPR036926">
    <property type="entry name" value="Thymidate_synth/dCMP_Mease_sf"/>
</dbReference>
<evidence type="ECO:0000256" key="9">
    <source>
        <dbReference type="PROSITE-ProRule" id="PRU10016"/>
    </source>
</evidence>
<keyword evidence="7" id="KW-0545">Nucleotide biosynthesis</keyword>
<comment type="pathway">
    <text evidence="1">Pyrimidine metabolism; dTTP biosynthesis.</text>
</comment>
<evidence type="ECO:0000256" key="5">
    <source>
        <dbReference type="ARBA" id="ARBA00022603"/>
    </source>
</evidence>
<dbReference type="CDD" id="cd00351">
    <property type="entry name" value="TS_Pyrimidine_HMase"/>
    <property type="match status" value="1"/>
</dbReference>
<dbReference type="EC" id="2.1.1.45" evidence="3"/>
<dbReference type="PRINTS" id="PR00108">
    <property type="entry name" value="THYMDSNTHASE"/>
</dbReference>
<name>A0A0C2JXY2_THEKT</name>
<dbReference type="GO" id="GO:0005829">
    <property type="term" value="C:cytosol"/>
    <property type="evidence" value="ECO:0007669"/>
    <property type="project" value="TreeGrafter"/>
</dbReference>
<comment type="similarity">
    <text evidence="2">Belongs to the thymidylate synthase family.</text>
</comment>
<dbReference type="Pfam" id="PF00303">
    <property type="entry name" value="Thymidylat_synt"/>
    <property type="match status" value="1"/>
</dbReference>
<dbReference type="InterPro" id="IPR000398">
    <property type="entry name" value="Thymidylate_synthase"/>
</dbReference>
<dbReference type="InterPro" id="IPR020940">
    <property type="entry name" value="Thymidylate_synthase_AS"/>
</dbReference>
<dbReference type="Gene3D" id="3.30.572.10">
    <property type="entry name" value="Thymidylate synthase/dCMP hydroxymethylase domain"/>
    <property type="match status" value="1"/>
</dbReference>
<dbReference type="GO" id="GO:0005739">
    <property type="term" value="C:mitochondrion"/>
    <property type="evidence" value="ECO:0007669"/>
    <property type="project" value="TreeGrafter"/>
</dbReference>
<dbReference type="GO" id="GO:0004799">
    <property type="term" value="F:thymidylate synthase activity"/>
    <property type="evidence" value="ECO:0007669"/>
    <property type="project" value="UniProtKB-EC"/>
</dbReference>
<keyword evidence="6" id="KW-0808">Transferase</keyword>
<dbReference type="InterPro" id="IPR045097">
    <property type="entry name" value="Thymidate_synth/dCMP_Mease"/>
</dbReference>
<reference evidence="11 12" key="1">
    <citation type="journal article" date="2014" name="Genome Biol. Evol.">
        <title>The genome of the myxosporean Thelohanellus kitauei shows adaptations to nutrient acquisition within its fish host.</title>
        <authorList>
            <person name="Yang Y."/>
            <person name="Xiong J."/>
            <person name="Zhou Z."/>
            <person name="Huo F."/>
            <person name="Miao W."/>
            <person name="Ran C."/>
            <person name="Liu Y."/>
            <person name="Zhang J."/>
            <person name="Feng J."/>
            <person name="Wang M."/>
            <person name="Wang M."/>
            <person name="Wang L."/>
            <person name="Yao B."/>
        </authorList>
    </citation>
    <scope>NUCLEOTIDE SEQUENCE [LARGE SCALE GENOMIC DNA]</scope>
    <source>
        <strain evidence="11">Wuqing</strain>
    </source>
</reference>
<organism evidence="11 12">
    <name type="scientific">Thelohanellus kitauei</name>
    <name type="common">Myxosporean</name>
    <dbReference type="NCBI Taxonomy" id="669202"/>
    <lineage>
        <taxon>Eukaryota</taxon>
        <taxon>Metazoa</taxon>
        <taxon>Cnidaria</taxon>
        <taxon>Myxozoa</taxon>
        <taxon>Myxosporea</taxon>
        <taxon>Bivalvulida</taxon>
        <taxon>Platysporina</taxon>
        <taxon>Myxobolidae</taxon>
        <taxon>Thelohanellus</taxon>
    </lineage>
</organism>
<dbReference type="NCBIfam" id="TIGR03284">
    <property type="entry name" value="thym_sym"/>
    <property type="match status" value="1"/>
</dbReference>
<keyword evidence="5" id="KW-0489">Methyltransferase</keyword>
<evidence type="ECO:0000256" key="3">
    <source>
        <dbReference type="ARBA" id="ARBA00011947"/>
    </source>
</evidence>
<accession>A0A0C2JXY2</accession>
<evidence type="ECO:0000256" key="6">
    <source>
        <dbReference type="ARBA" id="ARBA00022679"/>
    </source>
</evidence>
<keyword evidence="12" id="KW-1185">Reference proteome</keyword>
<dbReference type="AlphaFoldDB" id="A0A0C2JXY2"/>
<dbReference type="PROSITE" id="PS00091">
    <property type="entry name" value="THYMIDYLATE_SYNTHASE"/>
    <property type="match status" value="1"/>
</dbReference>
<sequence>MQTSRRHDEYQYLDLCRKVIEEGVYKDDRTKTGTKSIFGAHMRFNLRDSFPLLTTKSVFWKGIVHELLWIIKGSTDTKILSDAGIHFWDGNSSREYLDSLGFVDREVGDLGPVYGFQWRHFGAKCIDKNTDYTGQGVDQLLGVIDKIKTNPNDRRIVMSAWNPVDIKEMALPPCHILSQFYVSNGELSCQLYQRSGDLGLGVPFNIASYSLLTHMIAHICGLKVGDFVHCIGDAHVYMNHVDALKIQIEREPYPFPVLKINRKVESIDDFRFEDFEIVGYKHHPKIQMQMSV</sequence>
<gene>
    <name evidence="11" type="ORF">RF11_15283</name>
</gene>
<dbReference type="OrthoDB" id="766at2759"/>
<proteinExistence type="inferred from homology"/>
<dbReference type="EMBL" id="JWZT01000441">
    <property type="protein sequence ID" value="KII74348.1"/>
    <property type="molecule type" value="Genomic_DNA"/>
</dbReference>
<feature type="active site" evidence="9">
    <location>
        <position position="174"/>
    </location>
</feature>
<evidence type="ECO:0000256" key="4">
    <source>
        <dbReference type="ARBA" id="ARBA00015931"/>
    </source>
</evidence>
<evidence type="ECO:0000313" key="12">
    <source>
        <dbReference type="Proteomes" id="UP000031668"/>
    </source>
</evidence>
<dbReference type="OMA" id="AYGRFWR"/>
<dbReference type="SUPFAM" id="SSF55831">
    <property type="entry name" value="Thymidylate synthase/dCMP hydroxymethylase"/>
    <property type="match status" value="1"/>
</dbReference>
<dbReference type="NCBIfam" id="NF002497">
    <property type="entry name" value="PRK01827.1-3"/>
    <property type="match status" value="1"/>
</dbReference>
<dbReference type="GO" id="GO:0006235">
    <property type="term" value="P:dTTP biosynthetic process"/>
    <property type="evidence" value="ECO:0007669"/>
    <property type="project" value="UniProtKB-UniPathway"/>
</dbReference>
<dbReference type="UniPathway" id="UPA00575"/>
<dbReference type="Proteomes" id="UP000031668">
    <property type="component" value="Unassembled WGS sequence"/>
</dbReference>
<evidence type="ECO:0000259" key="10">
    <source>
        <dbReference type="Pfam" id="PF00303"/>
    </source>
</evidence>
<dbReference type="HAMAP" id="MF_00008">
    <property type="entry name" value="Thymidy_synth_bact"/>
    <property type="match status" value="1"/>
</dbReference>
<evidence type="ECO:0000256" key="2">
    <source>
        <dbReference type="ARBA" id="ARBA00009972"/>
    </source>
</evidence>
<evidence type="ECO:0000256" key="7">
    <source>
        <dbReference type="ARBA" id="ARBA00022727"/>
    </source>
</evidence>
<comment type="catalytic activity">
    <reaction evidence="8">
        <text>dUMP + (6R)-5,10-methylene-5,6,7,8-tetrahydrofolate = 7,8-dihydrofolate + dTMP</text>
        <dbReference type="Rhea" id="RHEA:12104"/>
        <dbReference type="ChEBI" id="CHEBI:15636"/>
        <dbReference type="ChEBI" id="CHEBI:57451"/>
        <dbReference type="ChEBI" id="CHEBI:63528"/>
        <dbReference type="ChEBI" id="CHEBI:246422"/>
        <dbReference type="EC" id="2.1.1.45"/>
    </reaction>
</comment>
<dbReference type="GO" id="GO:0006231">
    <property type="term" value="P:dTMP biosynthetic process"/>
    <property type="evidence" value="ECO:0007669"/>
    <property type="project" value="InterPro"/>
</dbReference>
<dbReference type="FunFam" id="3.30.572.10:FF:000002">
    <property type="entry name" value="Possible thymidylate synthase"/>
    <property type="match status" value="1"/>
</dbReference>
<comment type="caution">
    <text evidence="11">The sequence shown here is derived from an EMBL/GenBank/DDBJ whole genome shotgun (WGS) entry which is preliminary data.</text>
</comment>
<evidence type="ECO:0000256" key="1">
    <source>
        <dbReference type="ARBA" id="ARBA00004992"/>
    </source>
</evidence>
<dbReference type="PANTHER" id="PTHR11548">
    <property type="entry name" value="THYMIDYLATE SYNTHASE 1"/>
    <property type="match status" value="1"/>
</dbReference>
<feature type="domain" description="Thymidylate synthase/dCMP hydroxymethylase" evidence="10">
    <location>
        <begin position="11"/>
        <end position="292"/>
    </location>
</feature>
<dbReference type="PANTHER" id="PTHR11548:SF2">
    <property type="entry name" value="THYMIDYLATE SYNTHASE"/>
    <property type="match status" value="1"/>
</dbReference>
<dbReference type="InterPro" id="IPR023451">
    <property type="entry name" value="Thymidate_synth/dCMP_Mease_dom"/>
</dbReference>
<protein>
    <recommendedName>
        <fullName evidence="4">Thymidylate synthase</fullName>
        <ecNumber evidence="3">2.1.1.45</ecNumber>
    </recommendedName>
</protein>
<dbReference type="GO" id="GO:0032259">
    <property type="term" value="P:methylation"/>
    <property type="evidence" value="ECO:0007669"/>
    <property type="project" value="UniProtKB-KW"/>
</dbReference>